<dbReference type="PROSITE" id="PS51186">
    <property type="entry name" value="GNAT"/>
    <property type="match status" value="1"/>
</dbReference>
<gene>
    <name evidence="4" type="ORF">SAMN05216593_12930</name>
</gene>
<evidence type="ECO:0000256" key="1">
    <source>
        <dbReference type="ARBA" id="ARBA00022679"/>
    </source>
</evidence>
<feature type="domain" description="N-acetyltransferase" evidence="3">
    <location>
        <begin position="3"/>
        <end position="150"/>
    </location>
</feature>
<dbReference type="InterPro" id="IPR016181">
    <property type="entry name" value="Acyl_CoA_acyltransferase"/>
</dbReference>
<dbReference type="OrthoDB" id="1821130at2"/>
<dbReference type="InterPro" id="IPR000182">
    <property type="entry name" value="GNAT_dom"/>
</dbReference>
<evidence type="ECO:0000313" key="5">
    <source>
        <dbReference type="Proteomes" id="UP000183983"/>
    </source>
</evidence>
<organism evidence="4 5">
    <name type="scientific">Pseudomonas asturiensis</name>
    <dbReference type="NCBI Taxonomy" id="1190415"/>
    <lineage>
        <taxon>Bacteria</taxon>
        <taxon>Pseudomonadati</taxon>
        <taxon>Pseudomonadota</taxon>
        <taxon>Gammaproteobacteria</taxon>
        <taxon>Pseudomonadales</taxon>
        <taxon>Pseudomonadaceae</taxon>
        <taxon>Pseudomonas</taxon>
    </lineage>
</organism>
<dbReference type="PANTHER" id="PTHR43877:SF1">
    <property type="entry name" value="ACETYLTRANSFERASE"/>
    <property type="match status" value="1"/>
</dbReference>
<dbReference type="AlphaFoldDB" id="A0A1M7QIP7"/>
<reference evidence="4 5" key="1">
    <citation type="submission" date="2016-11" db="EMBL/GenBank/DDBJ databases">
        <authorList>
            <person name="Jaros S."/>
            <person name="Januszkiewicz K."/>
            <person name="Wedrychowicz H."/>
        </authorList>
    </citation>
    <scope>NUCLEOTIDE SEQUENCE [LARGE SCALE GENOMIC DNA]</scope>
    <source>
        <strain evidence="4 5">LMG 26898</strain>
    </source>
</reference>
<dbReference type="Gene3D" id="3.40.630.30">
    <property type="match status" value="1"/>
</dbReference>
<dbReference type="EMBL" id="FRDA01000029">
    <property type="protein sequence ID" value="SHN31062.1"/>
    <property type="molecule type" value="Genomic_DNA"/>
</dbReference>
<dbReference type="Pfam" id="PF13673">
    <property type="entry name" value="Acetyltransf_10"/>
    <property type="match status" value="1"/>
</dbReference>
<dbReference type="CDD" id="cd04301">
    <property type="entry name" value="NAT_SF"/>
    <property type="match status" value="1"/>
</dbReference>
<dbReference type="PANTHER" id="PTHR43877">
    <property type="entry name" value="AMINOALKYLPHOSPHONATE N-ACETYLTRANSFERASE-RELATED-RELATED"/>
    <property type="match status" value="1"/>
</dbReference>
<dbReference type="STRING" id="1190415.SAMN05216593_12930"/>
<proteinExistence type="predicted"/>
<name>A0A1M7QIP7_9PSED</name>
<protein>
    <submittedName>
        <fullName evidence="4">L-amino acid N-acyltransferase YncA</fullName>
    </submittedName>
</protein>
<dbReference type="InterPro" id="IPR050832">
    <property type="entry name" value="Bact_Acetyltransf"/>
</dbReference>
<evidence type="ECO:0000256" key="2">
    <source>
        <dbReference type="ARBA" id="ARBA00023315"/>
    </source>
</evidence>
<dbReference type="Proteomes" id="UP000183983">
    <property type="component" value="Unassembled WGS sequence"/>
</dbReference>
<dbReference type="SUPFAM" id="SSF55729">
    <property type="entry name" value="Acyl-CoA N-acyltransferases (Nat)"/>
    <property type="match status" value="1"/>
</dbReference>
<keyword evidence="2 4" id="KW-0012">Acyltransferase</keyword>
<keyword evidence="1 4" id="KW-0808">Transferase</keyword>
<sequence length="151" mass="16481">MSYQIRPAVQADAEAISGVILSALHASNAQDYPPSVIERVQHSFSPAAVRALIMRRRVFVAVCEGVMVGTASLDGRAVRSMFVDPAWHRRGVGRRLMDEIERAAVEAGVSVLVVPSSLTAQGFYAALGFTMVREQLEGEERTLIMERALKP</sequence>
<dbReference type="GO" id="GO:0016747">
    <property type="term" value="F:acyltransferase activity, transferring groups other than amino-acyl groups"/>
    <property type="evidence" value="ECO:0007669"/>
    <property type="project" value="InterPro"/>
</dbReference>
<evidence type="ECO:0000313" key="4">
    <source>
        <dbReference type="EMBL" id="SHN31062.1"/>
    </source>
</evidence>
<dbReference type="RefSeq" id="WP_073173348.1">
    <property type="nucleotide sequence ID" value="NZ_FRDA01000029.1"/>
</dbReference>
<evidence type="ECO:0000259" key="3">
    <source>
        <dbReference type="PROSITE" id="PS51186"/>
    </source>
</evidence>
<accession>A0A1M7QIP7</accession>